<feature type="domain" description="Helix-turn-helix" evidence="1">
    <location>
        <begin position="7"/>
        <end position="53"/>
    </location>
</feature>
<dbReference type="Pfam" id="PF12728">
    <property type="entry name" value="HTH_17"/>
    <property type="match status" value="1"/>
</dbReference>
<sequence length="61" mass="7026">MPASGDYLTIDETAVLLKISRWKLYDLLRNGDLASFRIGRRRLIPRTAINDLVHRLMEEAA</sequence>
<gene>
    <name evidence="2" type="ORF">FXF69_08700</name>
</gene>
<evidence type="ECO:0000313" key="3">
    <source>
        <dbReference type="Proteomes" id="UP000323380"/>
    </source>
</evidence>
<proteinExistence type="predicted"/>
<dbReference type="InterPro" id="IPR038148">
    <property type="entry name" value="Tn1545/Tn916_Xis"/>
</dbReference>
<comment type="caution">
    <text evidence="2">The sequence shown here is derived from an EMBL/GenBank/DDBJ whole genome shotgun (WGS) entry which is preliminary data.</text>
</comment>
<dbReference type="GO" id="GO:0003677">
    <property type="term" value="F:DNA binding"/>
    <property type="evidence" value="ECO:0007669"/>
    <property type="project" value="InterPro"/>
</dbReference>
<evidence type="ECO:0000313" key="2">
    <source>
        <dbReference type="EMBL" id="TYB49995.1"/>
    </source>
</evidence>
<dbReference type="AlphaFoldDB" id="A0A5D0NZV5"/>
<dbReference type="STRING" id="1220554.GCA_001552135_04344"/>
<keyword evidence="3" id="KW-1185">Reference proteome</keyword>
<dbReference type="Gene3D" id="3.90.105.50">
    <property type="match status" value="1"/>
</dbReference>
<dbReference type="InterPro" id="IPR010093">
    <property type="entry name" value="SinI_DNA-bd"/>
</dbReference>
<organism evidence="2 3">
    <name type="scientific">Actinomadura chibensis</name>
    <dbReference type="NCBI Taxonomy" id="392828"/>
    <lineage>
        <taxon>Bacteria</taxon>
        <taxon>Bacillati</taxon>
        <taxon>Actinomycetota</taxon>
        <taxon>Actinomycetes</taxon>
        <taxon>Streptosporangiales</taxon>
        <taxon>Thermomonosporaceae</taxon>
        <taxon>Actinomadura</taxon>
    </lineage>
</organism>
<dbReference type="InterPro" id="IPR041657">
    <property type="entry name" value="HTH_17"/>
</dbReference>
<evidence type="ECO:0000259" key="1">
    <source>
        <dbReference type="Pfam" id="PF12728"/>
    </source>
</evidence>
<accession>A0A5D0NZV5</accession>
<reference evidence="2 3" key="1">
    <citation type="submission" date="2019-08" db="EMBL/GenBank/DDBJ databases">
        <title>Actinomadura sp. nov. CYP1-5 isolated from mountain soil.</title>
        <authorList>
            <person name="Songsumanus A."/>
            <person name="Kuncharoen N."/>
            <person name="Kudo T."/>
            <person name="Yuki M."/>
            <person name="Igarashi Y."/>
            <person name="Tanasupawat S."/>
        </authorList>
    </citation>
    <scope>NUCLEOTIDE SEQUENCE [LARGE SCALE GENOMIC DNA]</scope>
    <source>
        <strain evidence="2 3">JCM 14158</strain>
    </source>
</reference>
<dbReference type="EMBL" id="VSFG01000001">
    <property type="protein sequence ID" value="TYB49995.1"/>
    <property type="molecule type" value="Genomic_DNA"/>
</dbReference>
<name>A0A5D0NZV5_9ACTN</name>
<dbReference type="NCBIfam" id="TIGR01764">
    <property type="entry name" value="excise"/>
    <property type="match status" value="1"/>
</dbReference>
<dbReference type="Proteomes" id="UP000323380">
    <property type="component" value="Unassembled WGS sequence"/>
</dbReference>
<protein>
    <submittedName>
        <fullName evidence="2">Helix-turn-helix domain-containing protein</fullName>
    </submittedName>
</protein>